<dbReference type="Gene3D" id="3.40.50.10550">
    <property type="entry name" value="Hypothetical protein af1403, domain 2"/>
    <property type="match status" value="1"/>
</dbReference>
<protein>
    <submittedName>
        <fullName evidence="2">DUF5612 domain-containing protein</fullName>
    </submittedName>
</protein>
<name>A0A832RS62_9EURY</name>
<gene>
    <name evidence="2" type="ORF">HA299_01400</name>
</gene>
<dbReference type="InterPro" id="IPR040537">
    <property type="entry name" value="DUF5612"/>
</dbReference>
<accession>A0A832RS62</accession>
<sequence length="222" mass="23994">MVDRMAINILSRDEKGLLRNITSAIFEHGGNITYTQQFIIDRGKHRGKADIYMEVEGIAHPEQLVEELKRLPTIEEVSLHAPLEQIYGGRVIIIGGGALVAQVALGAVTEADRHNIRGERISVDTIPLVGEEAIADAVGAVSRLHRAQVLVLAGSLMGGKITEEVEKLKEEGIPVIALNMAGSVPEHADLVVTDPIQAGTFAVMHIAKTASFDIGRVRGKRF</sequence>
<dbReference type="Pfam" id="PF01842">
    <property type="entry name" value="ACT"/>
    <property type="match status" value="1"/>
</dbReference>
<organism evidence="2 3">
    <name type="scientific">Methermicoccus shengliensis</name>
    <dbReference type="NCBI Taxonomy" id="660064"/>
    <lineage>
        <taxon>Archaea</taxon>
        <taxon>Methanobacteriati</taxon>
        <taxon>Methanobacteriota</taxon>
        <taxon>Stenosarchaea group</taxon>
        <taxon>Methanomicrobia</taxon>
        <taxon>Methanosarcinales</taxon>
        <taxon>Methermicoccaceae</taxon>
        <taxon>Methermicoccus</taxon>
    </lineage>
</organism>
<dbReference type="CDD" id="cd04874">
    <property type="entry name" value="ACT_Af1403"/>
    <property type="match status" value="1"/>
</dbReference>
<dbReference type="EMBL" id="DUIH01000006">
    <property type="protein sequence ID" value="HIH69268.1"/>
    <property type="molecule type" value="Genomic_DNA"/>
</dbReference>
<evidence type="ECO:0000259" key="1">
    <source>
        <dbReference type="PROSITE" id="PS51671"/>
    </source>
</evidence>
<comment type="caution">
    <text evidence="2">The sequence shown here is derived from an EMBL/GenBank/DDBJ whole genome shotgun (WGS) entry which is preliminary data.</text>
</comment>
<dbReference type="InterPro" id="IPR002912">
    <property type="entry name" value="ACT_dom"/>
</dbReference>
<feature type="domain" description="ACT" evidence="1">
    <location>
        <begin position="6"/>
        <end position="82"/>
    </location>
</feature>
<dbReference type="Gene3D" id="3.30.70.260">
    <property type="match status" value="1"/>
</dbReference>
<dbReference type="InterPro" id="IPR011006">
    <property type="entry name" value="CheY-like_superfamily"/>
</dbReference>
<dbReference type="PROSITE" id="PS51671">
    <property type="entry name" value="ACT"/>
    <property type="match status" value="1"/>
</dbReference>
<dbReference type="Pfam" id="PF18462">
    <property type="entry name" value="DUF5612"/>
    <property type="match status" value="1"/>
</dbReference>
<dbReference type="PIRSF" id="PIRSF006363">
    <property type="entry name" value="UCP006363_ACT"/>
    <property type="match status" value="1"/>
</dbReference>
<dbReference type="RefSeq" id="WP_042686699.1">
    <property type="nucleotide sequence ID" value="NZ_DUIH01000006.1"/>
</dbReference>
<reference evidence="2" key="1">
    <citation type="journal article" date="2020" name="bioRxiv">
        <title>A rank-normalized archaeal taxonomy based on genome phylogeny resolves widespread incomplete and uneven classifications.</title>
        <authorList>
            <person name="Rinke C."/>
            <person name="Chuvochina M."/>
            <person name="Mussig A.J."/>
            <person name="Chaumeil P.-A."/>
            <person name="Waite D.W."/>
            <person name="Whitman W.B."/>
            <person name="Parks D.H."/>
            <person name="Hugenholtz P."/>
        </authorList>
    </citation>
    <scope>NUCLEOTIDE SEQUENCE</scope>
    <source>
        <strain evidence="2">UBA12518</strain>
    </source>
</reference>
<evidence type="ECO:0000313" key="3">
    <source>
        <dbReference type="Proteomes" id="UP000600363"/>
    </source>
</evidence>
<dbReference type="SUPFAM" id="SSF52172">
    <property type="entry name" value="CheY-like"/>
    <property type="match status" value="1"/>
</dbReference>
<evidence type="ECO:0000313" key="2">
    <source>
        <dbReference type="EMBL" id="HIH69268.1"/>
    </source>
</evidence>
<dbReference type="SUPFAM" id="SSF55021">
    <property type="entry name" value="ACT-like"/>
    <property type="match status" value="1"/>
</dbReference>
<dbReference type="AlphaFoldDB" id="A0A832RS62"/>
<proteinExistence type="predicted"/>
<dbReference type="InterPro" id="IPR045865">
    <property type="entry name" value="ACT-like_dom_sf"/>
</dbReference>
<dbReference type="InterPro" id="IPR015832">
    <property type="entry name" value="UCP006363_ACT"/>
</dbReference>
<dbReference type="Proteomes" id="UP000600363">
    <property type="component" value="Unassembled WGS sequence"/>
</dbReference>